<evidence type="ECO:0000256" key="5">
    <source>
        <dbReference type="ARBA" id="ARBA00023136"/>
    </source>
</evidence>
<evidence type="ECO:0000256" key="6">
    <source>
        <dbReference type="PIRSR" id="PIRSR600175-1"/>
    </source>
</evidence>
<dbReference type="AlphaFoldDB" id="A0A7J7RCG6"/>
<keyword evidence="2" id="KW-0813">Transport</keyword>
<feature type="transmembrane region" description="Helical" evidence="8">
    <location>
        <begin position="452"/>
        <end position="474"/>
    </location>
</feature>
<evidence type="ECO:0000313" key="9">
    <source>
        <dbReference type="EMBL" id="KAF6273798.1"/>
    </source>
</evidence>
<feature type="transmembrane region" description="Helical" evidence="8">
    <location>
        <begin position="51"/>
        <end position="72"/>
    </location>
</feature>
<dbReference type="Proteomes" id="UP000558488">
    <property type="component" value="Unassembled WGS sequence"/>
</dbReference>
<sequence length="636" mass="72204">MALFEKEESESGYTRPLWPSKDTFILSLLGFSLRALNFWRFPYLWLHNGGWSFFLIYLVLLFVVGIPLLFLEMAVGQRMRQNSVFSWAVISPWFSGVGFSSLMVSFITAMYLNVVNAWILFYLGQSFHFSTLWRQCPLLKNASSFDPECARTAPSMYFWYRMTLRASDRIEDRGPPAVTLLLPLLIAWCLVGIFMINGIRGIARVEYVLIPLTTINIILFFVRSLLLTGAQNGLRYLTFMKVSCMYSLRSWVQAGVQVLFALGLGYGPAVVYSSYVDQPSNCLNDAFILAFVNLGFSVLSSPFIFSVLGFWATIITQNCAAKNSELLLKLVLEGKLPTEAFPPSNMQTLPATVFNSWLNKLSKRTKNMVLKYVTECDLEKQFMKVKEGPNFAFLAFIEAISFVPGSAFWSILFFLLLLSLEMNCMIGLLQSVLTPLQDTFAFCRNHAKLFRVFLFGLMFLCGTFFIKPAGVYYIVLLADYWMVLPIIFIIIFENVAVSWAYGSRRFLAELGTLWNHPIHPIFHWLWCCVCPAVLTGLFAAILSFQNMKNFTYVAWDSSTSQQVYRPYPSWVLFLMISVFLVITLPIPLYSVYSYTHGTPFKPRSLDGSLTSSRPKSEDQPTEAPQASSEPAGPSVV</sequence>
<comment type="subcellular location">
    <subcellularLocation>
        <location evidence="1">Membrane</location>
        <topology evidence="1">Multi-pass membrane protein</topology>
    </subcellularLocation>
</comment>
<evidence type="ECO:0000256" key="2">
    <source>
        <dbReference type="ARBA" id="ARBA00022448"/>
    </source>
</evidence>
<reference evidence="9 10" key="1">
    <citation type="journal article" date="2020" name="Nature">
        <title>Six reference-quality genomes reveal evolution of bat adaptations.</title>
        <authorList>
            <person name="Jebb D."/>
            <person name="Huang Z."/>
            <person name="Pippel M."/>
            <person name="Hughes G.M."/>
            <person name="Lavrichenko K."/>
            <person name="Devanna P."/>
            <person name="Winkler S."/>
            <person name="Jermiin L.S."/>
            <person name="Skirmuntt E.C."/>
            <person name="Katzourakis A."/>
            <person name="Burkitt-Gray L."/>
            <person name="Ray D.A."/>
            <person name="Sullivan K.A.M."/>
            <person name="Roscito J.G."/>
            <person name="Kirilenko B.M."/>
            <person name="Davalos L.M."/>
            <person name="Corthals A.P."/>
            <person name="Power M.L."/>
            <person name="Jones G."/>
            <person name="Ransome R.D."/>
            <person name="Dechmann D.K.N."/>
            <person name="Locatelli A.G."/>
            <person name="Puechmaille S.J."/>
            <person name="Fedrigo O."/>
            <person name="Jarvis E.D."/>
            <person name="Hiller M."/>
            <person name="Vernes S.C."/>
            <person name="Myers E.W."/>
            <person name="Teeling E.C."/>
        </authorList>
    </citation>
    <scope>NUCLEOTIDE SEQUENCE [LARGE SCALE GENOMIC DNA]</scope>
    <source>
        <strain evidence="9">MPipKuh1</strain>
        <tissue evidence="9">Flight muscle</tissue>
    </source>
</reference>
<dbReference type="GO" id="GO:0006865">
    <property type="term" value="P:amino acid transport"/>
    <property type="evidence" value="ECO:0007669"/>
    <property type="project" value="TreeGrafter"/>
</dbReference>
<keyword evidence="10" id="KW-1185">Reference proteome</keyword>
<feature type="transmembrane region" description="Helical" evidence="8">
    <location>
        <begin position="250"/>
        <end position="275"/>
    </location>
</feature>
<feature type="binding site" evidence="6">
    <location>
        <position position="293"/>
    </location>
    <ligand>
        <name>Na(+)</name>
        <dbReference type="ChEBI" id="CHEBI:29101"/>
        <label>1</label>
    </ligand>
</feature>
<evidence type="ECO:0000256" key="8">
    <source>
        <dbReference type="SAM" id="Phobius"/>
    </source>
</evidence>
<dbReference type="SUPFAM" id="SSF161070">
    <property type="entry name" value="SNF-like"/>
    <property type="match status" value="1"/>
</dbReference>
<dbReference type="GO" id="GO:0046872">
    <property type="term" value="F:metal ion binding"/>
    <property type="evidence" value="ECO:0007669"/>
    <property type="project" value="UniProtKB-KW"/>
</dbReference>
<feature type="transmembrane region" description="Helical" evidence="8">
    <location>
        <begin position="84"/>
        <end position="112"/>
    </location>
</feature>
<feature type="transmembrane region" description="Helical" evidence="8">
    <location>
        <begin position="480"/>
        <end position="501"/>
    </location>
</feature>
<keyword evidence="3 8" id="KW-0812">Transmembrane</keyword>
<dbReference type="PROSITE" id="PS50267">
    <property type="entry name" value="NA_NEUROTRAN_SYMP_3"/>
    <property type="match status" value="1"/>
</dbReference>
<organism evidence="9 10">
    <name type="scientific">Pipistrellus kuhlii</name>
    <name type="common">Kuhl's pipistrelle</name>
    <dbReference type="NCBI Taxonomy" id="59472"/>
    <lineage>
        <taxon>Eukaryota</taxon>
        <taxon>Metazoa</taxon>
        <taxon>Chordata</taxon>
        <taxon>Craniata</taxon>
        <taxon>Vertebrata</taxon>
        <taxon>Euteleostomi</taxon>
        <taxon>Mammalia</taxon>
        <taxon>Eutheria</taxon>
        <taxon>Laurasiatheria</taxon>
        <taxon>Chiroptera</taxon>
        <taxon>Yangochiroptera</taxon>
        <taxon>Vespertilionidae</taxon>
        <taxon>Pipistrellus</taxon>
    </lineage>
</organism>
<dbReference type="InterPro" id="IPR000175">
    <property type="entry name" value="Na/ntran_symport"/>
</dbReference>
<feature type="transmembrane region" description="Helical" evidence="8">
    <location>
        <begin position="391"/>
        <end position="418"/>
    </location>
</feature>
<dbReference type="PRINTS" id="PR00176">
    <property type="entry name" value="NANEUSMPORT"/>
</dbReference>
<dbReference type="EMBL" id="JACAGB010000084">
    <property type="protein sequence ID" value="KAF6273798.1"/>
    <property type="molecule type" value="Genomic_DNA"/>
</dbReference>
<gene>
    <name evidence="9" type="ORF">mPipKuh1_016159</name>
</gene>
<feature type="transmembrane region" description="Helical" evidence="8">
    <location>
        <begin position="522"/>
        <end position="547"/>
    </location>
</feature>
<feature type="transmembrane region" description="Helical" evidence="8">
    <location>
        <begin position="208"/>
        <end position="230"/>
    </location>
</feature>
<protein>
    <submittedName>
        <fullName evidence="9">Solute carrier family 6 member 16</fullName>
    </submittedName>
</protein>
<dbReference type="GO" id="GO:0035725">
    <property type="term" value="P:sodium ion transmembrane transport"/>
    <property type="evidence" value="ECO:0007669"/>
    <property type="project" value="TreeGrafter"/>
</dbReference>
<feature type="transmembrane region" description="Helical" evidence="8">
    <location>
        <begin position="567"/>
        <end position="592"/>
    </location>
</feature>
<evidence type="ECO:0000313" key="10">
    <source>
        <dbReference type="Proteomes" id="UP000558488"/>
    </source>
</evidence>
<feature type="binding site" evidence="6">
    <location>
        <position position="37"/>
    </location>
    <ligand>
        <name>Na(+)</name>
        <dbReference type="ChEBI" id="CHEBI:29101"/>
        <label>1</label>
    </ligand>
</feature>
<keyword evidence="5 8" id="KW-0472">Membrane</keyword>
<proteinExistence type="predicted"/>
<feature type="binding site" evidence="6">
    <location>
        <position position="420"/>
    </location>
    <ligand>
        <name>Na(+)</name>
        <dbReference type="ChEBI" id="CHEBI:29101"/>
        <label>1</label>
    </ligand>
</feature>
<evidence type="ECO:0000256" key="1">
    <source>
        <dbReference type="ARBA" id="ARBA00004141"/>
    </source>
</evidence>
<feature type="transmembrane region" description="Helical" evidence="8">
    <location>
        <begin position="287"/>
        <end position="314"/>
    </location>
</feature>
<dbReference type="PANTHER" id="PTHR11616:SF327">
    <property type="entry name" value="ORPHAN SODIUM- AND CHLORIDE-DEPENDENT NEUROTRANSMITTER TRANSPORTER NTT5"/>
    <property type="match status" value="1"/>
</dbReference>
<name>A0A7J7RCG6_PIPKU</name>
<dbReference type="PANTHER" id="PTHR11616">
    <property type="entry name" value="SODIUM/CHLORIDE DEPENDENT TRANSPORTER"/>
    <property type="match status" value="1"/>
</dbReference>
<feature type="region of interest" description="Disordered" evidence="7">
    <location>
        <begin position="604"/>
        <end position="636"/>
    </location>
</feature>
<dbReference type="InterPro" id="IPR037272">
    <property type="entry name" value="SNS_sf"/>
</dbReference>
<comment type="caution">
    <text evidence="9">The sequence shown here is derived from an EMBL/GenBank/DDBJ whole genome shotgun (WGS) entry which is preliminary data.</text>
</comment>
<dbReference type="GO" id="GO:0005886">
    <property type="term" value="C:plasma membrane"/>
    <property type="evidence" value="ECO:0007669"/>
    <property type="project" value="TreeGrafter"/>
</dbReference>
<dbReference type="Pfam" id="PF00209">
    <property type="entry name" value="SNF"/>
    <property type="match status" value="1"/>
</dbReference>
<keyword evidence="4 8" id="KW-1133">Transmembrane helix</keyword>
<keyword evidence="6" id="KW-0479">Metal-binding</keyword>
<evidence type="ECO:0000256" key="4">
    <source>
        <dbReference type="ARBA" id="ARBA00022989"/>
    </source>
</evidence>
<feature type="binding site" evidence="6">
    <location>
        <position position="30"/>
    </location>
    <ligand>
        <name>Na(+)</name>
        <dbReference type="ChEBI" id="CHEBI:29101"/>
        <label>1</label>
    </ligand>
</feature>
<evidence type="ECO:0000256" key="7">
    <source>
        <dbReference type="SAM" id="MobiDB-lite"/>
    </source>
</evidence>
<keyword evidence="6" id="KW-0915">Sodium</keyword>
<accession>A0A7J7RCG6</accession>
<feature type="transmembrane region" description="Helical" evidence="8">
    <location>
        <begin position="177"/>
        <end position="196"/>
    </location>
</feature>
<evidence type="ECO:0000256" key="3">
    <source>
        <dbReference type="ARBA" id="ARBA00022692"/>
    </source>
</evidence>